<organism evidence="2 3">
    <name type="scientific">[Torrubiella] hemipterigena</name>
    <dbReference type="NCBI Taxonomy" id="1531966"/>
    <lineage>
        <taxon>Eukaryota</taxon>
        <taxon>Fungi</taxon>
        <taxon>Dikarya</taxon>
        <taxon>Ascomycota</taxon>
        <taxon>Pezizomycotina</taxon>
        <taxon>Sordariomycetes</taxon>
        <taxon>Hypocreomycetidae</taxon>
        <taxon>Hypocreales</taxon>
        <taxon>Clavicipitaceae</taxon>
        <taxon>Clavicipitaceae incertae sedis</taxon>
        <taxon>'Torrubiella' clade</taxon>
    </lineage>
</organism>
<gene>
    <name evidence="2" type="ORF">VHEMI03308</name>
</gene>
<dbReference type="AlphaFoldDB" id="A0A0A1SY52"/>
<feature type="region of interest" description="Disordered" evidence="1">
    <location>
        <begin position="308"/>
        <end position="328"/>
    </location>
</feature>
<evidence type="ECO:0000313" key="3">
    <source>
        <dbReference type="Proteomes" id="UP000039046"/>
    </source>
</evidence>
<dbReference type="EMBL" id="CDHN01000002">
    <property type="protein sequence ID" value="CEJ83943.1"/>
    <property type="molecule type" value="Genomic_DNA"/>
</dbReference>
<proteinExistence type="predicted"/>
<sequence>MGLPIPRLRRRGRVRQYPPTHWRTIYKLICGIMSINKMKPVLLRRGTLYGKNLLNICEKELALNFPGDVCGNSLLKTCKKELAPNLPGDKYQEDEYGFLIIRERITAHLNYHMLFMYCQRRLHHLFDFVFYHRYNIYQSDPEVVSQYQHWDLRTPIVSKNDIKRRVHYRAIYAVNDEYTWINYFISNSWSQIYKDLCGETFNNRRPLTRFMNSLHQHKGVFQWQNVLAGMSYISDGPPWPNRVLPHLIQSGDWQTMLKILEVDLRYCKYWADRRLLGYDNTRRRIEHLYSRCKASVARENRIAAYSKSKSSAGLKPDSESELNIDADPESELNIDVKLTVENDKETQC</sequence>
<name>A0A0A1SY52_9HYPO</name>
<accession>A0A0A1SY52</accession>
<evidence type="ECO:0000256" key="1">
    <source>
        <dbReference type="SAM" id="MobiDB-lite"/>
    </source>
</evidence>
<dbReference type="HOGENOM" id="CLU_797362_0_0_1"/>
<protein>
    <submittedName>
        <fullName evidence="2">Uncharacterized protein</fullName>
    </submittedName>
</protein>
<reference evidence="2 3" key="1">
    <citation type="journal article" date="2015" name="Genome Announc.">
        <title>Draft Genome Sequence and Gene Annotation of the Entomopathogenic Fungus Verticillium hemipterigenum.</title>
        <authorList>
            <person name="Horn F."/>
            <person name="Habel A."/>
            <person name="Scharf D.H."/>
            <person name="Dworschak J."/>
            <person name="Brakhage A.A."/>
            <person name="Guthke R."/>
            <person name="Hertweck C."/>
            <person name="Linde J."/>
        </authorList>
    </citation>
    <scope>NUCLEOTIDE SEQUENCE [LARGE SCALE GENOMIC DNA]</scope>
</reference>
<keyword evidence="3" id="KW-1185">Reference proteome</keyword>
<feature type="compositionally biased region" description="Acidic residues" evidence="1">
    <location>
        <begin position="319"/>
        <end position="328"/>
    </location>
</feature>
<evidence type="ECO:0000313" key="2">
    <source>
        <dbReference type="EMBL" id="CEJ83943.1"/>
    </source>
</evidence>
<dbReference type="Proteomes" id="UP000039046">
    <property type="component" value="Unassembled WGS sequence"/>
</dbReference>